<dbReference type="OrthoDB" id="2189922at2759"/>
<reference evidence="11 12" key="1">
    <citation type="journal article" date="2010" name="Nat. Commun.">
        <title>The complete sequence of the smallest known nuclear genome from the microsporidian Encephalitozoon intestinalis.</title>
        <authorList>
            <person name="Corradi N."/>
            <person name="Pombert J.-F."/>
            <person name="Farinelli L."/>
            <person name="Didier E.S."/>
            <person name="Keeling P.J."/>
        </authorList>
    </citation>
    <scope>NUCLEOTIDE SEQUENCE [LARGE SCALE GENOMIC DNA]</scope>
    <source>
        <strain evidence="11 12">ATCC 50506</strain>
    </source>
</reference>
<keyword evidence="12" id="KW-1185">Reference proteome</keyword>
<name>E0S685_ENCIT</name>
<evidence type="ECO:0000256" key="1">
    <source>
        <dbReference type="ARBA" id="ARBA00004211"/>
    </source>
</evidence>
<dbReference type="GO" id="GO:0006890">
    <property type="term" value="P:retrograde vesicle-mediated transport, Golgi to endoplasmic reticulum"/>
    <property type="evidence" value="ECO:0007669"/>
    <property type="project" value="TreeGrafter"/>
</dbReference>
<dbReference type="KEGG" id="ein:Eint_030760"/>
<proteinExistence type="inferred from homology"/>
<dbReference type="VEuPathDB" id="MicrosporidiaDB:Eint_030760"/>
<evidence type="ECO:0000256" key="3">
    <source>
        <dbReference type="ARBA" id="ARBA00022448"/>
    </source>
</evidence>
<sequence length="230" mass="27041">MNRTTEYLKHIDKKTQAPPTSKSESFYDTINIKIKRIEKKLEKSLSYREILKVEEEFNTLSLEVQQTLDTISVEGSSDLILHFEGVKKIILMRLQRVEKKLRNLKDSKIGMSIDLEPERPHTFKNVEEVQMMEEENKRLVEGYNIEGYRLTRKRLLEVEALQDTIFQHLTLQDERIDSIVDLTSRAGKFVSSSNEALGKTKNSGKFARRFLFILLLCLSFVLLFLHYYYK</sequence>
<evidence type="ECO:0000256" key="9">
    <source>
        <dbReference type="SAM" id="MobiDB-lite"/>
    </source>
</evidence>
<dbReference type="EMBL" id="CP001944">
    <property type="protein sequence ID" value="ADM11220.1"/>
    <property type="molecule type" value="Genomic_DNA"/>
</dbReference>
<comment type="subcellular location">
    <subcellularLocation>
        <location evidence="1">Membrane</location>
        <topology evidence="1">Single-pass type IV membrane protein</topology>
    </subcellularLocation>
</comment>
<evidence type="ECO:0000256" key="6">
    <source>
        <dbReference type="ARBA" id="ARBA00022989"/>
    </source>
</evidence>
<keyword evidence="4 10" id="KW-0812">Transmembrane</keyword>
<keyword evidence="5" id="KW-0653">Protein transport</keyword>
<dbReference type="Gene3D" id="1.20.5.110">
    <property type="match status" value="1"/>
</dbReference>
<gene>
    <name evidence="11" type="ORF">Eint_030760</name>
</gene>
<dbReference type="GO" id="GO:0015031">
    <property type="term" value="P:protein transport"/>
    <property type="evidence" value="ECO:0007669"/>
    <property type="project" value="UniProtKB-KW"/>
</dbReference>
<feature type="transmembrane region" description="Helical" evidence="10">
    <location>
        <begin position="210"/>
        <end position="229"/>
    </location>
</feature>
<dbReference type="GO" id="GO:0005783">
    <property type="term" value="C:endoplasmic reticulum"/>
    <property type="evidence" value="ECO:0007669"/>
    <property type="project" value="TreeGrafter"/>
</dbReference>
<dbReference type="Proteomes" id="UP000002313">
    <property type="component" value="Chromosome III"/>
</dbReference>
<evidence type="ECO:0000313" key="11">
    <source>
        <dbReference type="EMBL" id="ADM11220.1"/>
    </source>
</evidence>
<feature type="compositionally biased region" description="Basic and acidic residues" evidence="9">
    <location>
        <begin position="1"/>
        <end position="15"/>
    </location>
</feature>
<dbReference type="AlphaFoldDB" id="E0S685"/>
<keyword evidence="7" id="KW-0175">Coiled coil</keyword>
<evidence type="ECO:0008006" key="13">
    <source>
        <dbReference type="Google" id="ProtNLM"/>
    </source>
</evidence>
<evidence type="ECO:0000313" key="12">
    <source>
        <dbReference type="Proteomes" id="UP000002313"/>
    </source>
</evidence>
<evidence type="ECO:0000256" key="2">
    <source>
        <dbReference type="ARBA" id="ARBA00009063"/>
    </source>
</evidence>
<comment type="similarity">
    <text evidence="2">Belongs to the syntaxin family.</text>
</comment>
<evidence type="ECO:0000256" key="4">
    <source>
        <dbReference type="ARBA" id="ARBA00022692"/>
    </source>
</evidence>
<keyword evidence="8 10" id="KW-0472">Membrane</keyword>
<dbReference type="PANTHER" id="PTHR15959:SF0">
    <property type="entry name" value="SYNTAXIN-18"/>
    <property type="match status" value="1"/>
</dbReference>
<evidence type="ECO:0000256" key="10">
    <source>
        <dbReference type="SAM" id="Phobius"/>
    </source>
</evidence>
<dbReference type="GeneID" id="9698868"/>
<reference evidence="11 12" key="2">
    <citation type="journal article" date="2012" name="Proc. Natl. Acad. Sci. U.S.A.">
        <title>Gain and loss of multiple functionally related, horizontally transferred genes in the reduced genomes of two microsporidian parasites.</title>
        <authorList>
            <person name="Pombert J.-F."/>
            <person name="Selman M."/>
            <person name="Burki F."/>
            <person name="Bardell F.T."/>
            <person name="Farinelli L."/>
            <person name="Solter L.F."/>
            <person name="Whitman D.W."/>
            <person name="Weiss L.M."/>
            <person name="Corradi N."/>
            <person name="Keeling P.J."/>
        </authorList>
    </citation>
    <scope>NUCLEOTIDE SEQUENCE [LARGE SCALE GENOMIC DNA]</scope>
    <source>
        <strain evidence="11 12">ATCC 50506</strain>
    </source>
</reference>
<organism evidence="11 12">
    <name type="scientific">Encephalitozoon intestinalis (strain ATCC 50506)</name>
    <name type="common">Microsporidian parasite</name>
    <name type="synonym">Septata intestinalis</name>
    <dbReference type="NCBI Taxonomy" id="876142"/>
    <lineage>
        <taxon>Eukaryota</taxon>
        <taxon>Fungi</taxon>
        <taxon>Fungi incertae sedis</taxon>
        <taxon>Microsporidia</taxon>
        <taxon>Unikaryonidae</taxon>
        <taxon>Encephalitozoon</taxon>
    </lineage>
</organism>
<dbReference type="GO" id="GO:0031201">
    <property type="term" value="C:SNARE complex"/>
    <property type="evidence" value="ECO:0007669"/>
    <property type="project" value="TreeGrafter"/>
</dbReference>
<keyword evidence="3" id="KW-0813">Transport</keyword>
<evidence type="ECO:0000256" key="5">
    <source>
        <dbReference type="ARBA" id="ARBA00022927"/>
    </source>
</evidence>
<feature type="region of interest" description="Disordered" evidence="9">
    <location>
        <begin position="1"/>
        <end position="22"/>
    </location>
</feature>
<evidence type="ECO:0000256" key="8">
    <source>
        <dbReference type="ARBA" id="ARBA00023136"/>
    </source>
</evidence>
<accession>E0S685</accession>
<evidence type="ECO:0000256" key="7">
    <source>
        <dbReference type="ARBA" id="ARBA00023054"/>
    </source>
</evidence>
<dbReference type="HOGENOM" id="CLU_101897_0_0_1"/>
<dbReference type="PANTHER" id="PTHR15959">
    <property type="entry name" value="SYNTAXIN-18"/>
    <property type="match status" value="1"/>
</dbReference>
<dbReference type="RefSeq" id="XP_003072580.1">
    <property type="nucleotide sequence ID" value="XM_003072534.1"/>
</dbReference>
<keyword evidence="6 10" id="KW-1133">Transmembrane helix</keyword>
<protein>
    <recommendedName>
        <fullName evidence="13">t-SNARE coiled-coil homology domain-containing protein</fullName>
    </recommendedName>
</protein>